<proteinExistence type="predicted"/>
<reference evidence="4" key="2">
    <citation type="journal article" date="2005" name="Nature">
        <title>The map-based sequence of the rice genome.</title>
        <authorList>
            <consortium name="International rice genome sequencing project (IRGSP)"/>
            <person name="Matsumoto T."/>
            <person name="Wu J."/>
            <person name="Kanamori H."/>
            <person name="Katayose Y."/>
            <person name="Fujisawa M."/>
            <person name="Namiki N."/>
            <person name="Mizuno H."/>
            <person name="Yamamoto K."/>
            <person name="Antonio B.A."/>
            <person name="Baba T."/>
            <person name="Sakata K."/>
            <person name="Nagamura Y."/>
            <person name="Aoki H."/>
            <person name="Arikawa K."/>
            <person name="Arita K."/>
            <person name="Bito T."/>
            <person name="Chiden Y."/>
            <person name="Fujitsuka N."/>
            <person name="Fukunaka R."/>
            <person name="Hamada M."/>
            <person name="Harada C."/>
            <person name="Hayashi A."/>
            <person name="Hijishita S."/>
            <person name="Honda M."/>
            <person name="Hosokawa S."/>
            <person name="Ichikawa Y."/>
            <person name="Idonuma A."/>
            <person name="Iijima M."/>
            <person name="Ikeda M."/>
            <person name="Ikeno M."/>
            <person name="Ito K."/>
            <person name="Ito S."/>
            <person name="Ito T."/>
            <person name="Ito Y."/>
            <person name="Ito Y."/>
            <person name="Iwabuchi A."/>
            <person name="Kamiya K."/>
            <person name="Karasawa W."/>
            <person name="Kurita K."/>
            <person name="Katagiri S."/>
            <person name="Kikuta A."/>
            <person name="Kobayashi H."/>
            <person name="Kobayashi N."/>
            <person name="Machita K."/>
            <person name="Maehara T."/>
            <person name="Masukawa M."/>
            <person name="Mizubayashi T."/>
            <person name="Mukai Y."/>
            <person name="Nagasaki H."/>
            <person name="Nagata Y."/>
            <person name="Naito S."/>
            <person name="Nakashima M."/>
            <person name="Nakama Y."/>
            <person name="Nakamichi Y."/>
            <person name="Nakamura M."/>
            <person name="Meguro A."/>
            <person name="Negishi M."/>
            <person name="Ohta I."/>
            <person name="Ohta T."/>
            <person name="Okamoto M."/>
            <person name="Ono N."/>
            <person name="Saji S."/>
            <person name="Sakaguchi M."/>
            <person name="Sakai K."/>
            <person name="Shibata M."/>
            <person name="Shimokawa T."/>
            <person name="Song J."/>
            <person name="Takazaki Y."/>
            <person name="Terasawa K."/>
            <person name="Tsugane M."/>
            <person name="Tsuji K."/>
            <person name="Ueda S."/>
            <person name="Waki K."/>
            <person name="Yamagata H."/>
            <person name="Yamamoto M."/>
            <person name="Yamamoto S."/>
            <person name="Yamane H."/>
            <person name="Yoshiki S."/>
            <person name="Yoshihara R."/>
            <person name="Yukawa K."/>
            <person name="Zhong H."/>
            <person name="Yano M."/>
            <person name="Yuan Q."/>
            <person name="Ouyang S."/>
            <person name="Liu J."/>
            <person name="Jones K.M."/>
            <person name="Gansberger K."/>
            <person name="Moffat K."/>
            <person name="Hill J."/>
            <person name="Bera J."/>
            <person name="Fadrosh D."/>
            <person name="Jin S."/>
            <person name="Johri S."/>
            <person name="Kim M."/>
            <person name="Overton L."/>
            <person name="Reardon M."/>
            <person name="Tsitrin T."/>
            <person name="Vuong H."/>
            <person name="Weaver B."/>
            <person name="Ciecko A."/>
            <person name="Tallon L."/>
            <person name="Jackson J."/>
            <person name="Pai G."/>
            <person name="Aken S.V."/>
            <person name="Utterback T."/>
            <person name="Reidmuller S."/>
            <person name="Feldblyum T."/>
            <person name="Hsiao J."/>
            <person name="Zismann V."/>
            <person name="Iobst S."/>
            <person name="de Vazeille A.R."/>
            <person name="Buell C.R."/>
            <person name="Ying K."/>
            <person name="Li Y."/>
            <person name="Lu T."/>
            <person name="Huang Y."/>
            <person name="Zhao Q."/>
            <person name="Feng Q."/>
            <person name="Zhang L."/>
            <person name="Zhu J."/>
            <person name="Weng Q."/>
            <person name="Mu J."/>
            <person name="Lu Y."/>
            <person name="Fan D."/>
            <person name="Liu Y."/>
            <person name="Guan J."/>
            <person name="Zhang Y."/>
            <person name="Yu S."/>
            <person name="Liu X."/>
            <person name="Zhang Y."/>
            <person name="Hong G."/>
            <person name="Han B."/>
            <person name="Choisne N."/>
            <person name="Demange N."/>
            <person name="Orjeda G."/>
            <person name="Samain S."/>
            <person name="Cattolico L."/>
            <person name="Pelletier E."/>
            <person name="Couloux A."/>
            <person name="Segurens B."/>
            <person name="Wincker P."/>
            <person name="D'Hont A."/>
            <person name="Scarpelli C."/>
            <person name="Weissenbach J."/>
            <person name="Salanoubat M."/>
            <person name="Quetier F."/>
            <person name="Yu Y."/>
            <person name="Kim H.R."/>
            <person name="Rambo T."/>
            <person name="Currie J."/>
            <person name="Collura K."/>
            <person name="Luo M."/>
            <person name="Yang T."/>
            <person name="Ammiraju J.S.S."/>
            <person name="Engler F."/>
            <person name="Soderlund C."/>
            <person name="Wing R.A."/>
            <person name="Palmer L.E."/>
            <person name="de la Bastide M."/>
            <person name="Spiegel L."/>
            <person name="Nascimento L."/>
            <person name="Zutavern T."/>
            <person name="O'Shaughnessy A."/>
            <person name="Dike S."/>
            <person name="Dedhia N."/>
            <person name="Preston R."/>
            <person name="Balija V."/>
            <person name="McCombie W.R."/>
            <person name="Chow T."/>
            <person name="Chen H."/>
            <person name="Chung M."/>
            <person name="Chen C."/>
            <person name="Shaw J."/>
            <person name="Wu H."/>
            <person name="Hsiao K."/>
            <person name="Chao Y."/>
            <person name="Chu M."/>
            <person name="Cheng C."/>
            <person name="Hour A."/>
            <person name="Lee P."/>
            <person name="Lin S."/>
            <person name="Lin Y."/>
            <person name="Liou J."/>
            <person name="Liu S."/>
            <person name="Hsing Y."/>
            <person name="Raghuvanshi S."/>
            <person name="Mohanty A."/>
            <person name="Bharti A.K."/>
            <person name="Gaur A."/>
            <person name="Gupta V."/>
            <person name="Kumar D."/>
            <person name="Ravi V."/>
            <person name="Vij S."/>
            <person name="Kapur A."/>
            <person name="Khurana P."/>
            <person name="Khurana P."/>
            <person name="Khurana J.P."/>
            <person name="Tyagi A.K."/>
            <person name="Gaikwad K."/>
            <person name="Singh A."/>
            <person name="Dalal V."/>
            <person name="Srivastava S."/>
            <person name="Dixit A."/>
            <person name="Pal A.K."/>
            <person name="Ghazi I.A."/>
            <person name="Yadav M."/>
            <person name="Pandit A."/>
            <person name="Bhargava A."/>
            <person name="Sureshbabu K."/>
            <person name="Batra K."/>
            <person name="Sharma T.R."/>
            <person name="Mohapatra T."/>
            <person name="Singh N.K."/>
            <person name="Messing J."/>
            <person name="Nelson A.B."/>
            <person name="Fuks G."/>
            <person name="Kavchok S."/>
            <person name="Keizer G."/>
            <person name="Linton E."/>
            <person name="Llaca V."/>
            <person name="Song R."/>
            <person name="Tanyolac B."/>
            <person name="Young S."/>
            <person name="Ho-Il K."/>
            <person name="Hahn J.H."/>
            <person name="Sangsakoo G."/>
            <person name="Vanavichit A."/>
            <person name="de Mattos Luiz.A.T."/>
            <person name="Zimmer P.D."/>
            <person name="Malone G."/>
            <person name="Dellagostin O."/>
            <person name="de Oliveira A.C."/>
            <person name="Bevan M."/>
            <person name="Bancroft I."/>
            <person name="Minx P."/>
            <person name="Cordum H."/>
            <person name="Wilson R."/>
            <person name="Cheng Z."/>
            <person name="Jin W."/>
            <person name="Jiang J."/>
            <person name="Leong S.A."/>
            <person name="Iwama H."/>
            <person name="Gojobori T."/>
            <person name="Itoh T."/>
            <person name="Niimura Y."/>
            <person name="Fujii Y."/>
            <person name="Habara T."/>
            <person name="Sakai H."/>
            <person name="Sato Y."/>
            <person name="Wilson G."/>
            <person name="Kumar K."/>
            <person name="McCouch S."/>
            <person name="Juretic N."/>
            <person name="Hoen D."/>
            <person name="Wright S."/>
            <person name="Bruskiewich R."/>
            <person name="Bureau T."/>
            <person name="Miyao A."/>
            <person name="Hirochika H."/>
            <person name="Nishikawa T."/>
            <person name="Kadowaki K."/>
            <person name="Sugiura M."/>
            <person name="Burr B."/>
            <person name="Sasaki T."/>
        </authorList>
    </citation>
    <scope>NUCLEOTIDE SEQUENCE [LARGE SCALE GENOMIC DNA]</scope>
    <source>
        <strain evidence="4">cv. Nipponbare</strain>
    </source>
</reference>
<organism evidence="3">
    <name type="scientific">Oryza sativa subsp. japonica</name>
    <name type="common">Rice</name>
    <dbReference type="NCBI Taxonomy" id="39947"/>
    <lineage>
        <taxon>Eukaryota</taxon>
        <taxon>Viridiplantae</taxon>
        <taxon>Streptophyta</taxon>
        <taxon>Embryophyta</taxon>
        <taxon>Tracheophyta</taxon>
        <taxon>Spermatophyta</taxon>
        <taxon>Magnoliopsida</taxon>
        <taxon>Liliopsida</taxon>
        <taxon>Poales</taxon>
        <taxon>Poaceae</taxon>
        <taxon>BOP clade</taxon>
        <taxon>Oryzoideae</taxon>
        <taxon>Oryzeae</taxon>
        <taxon>Oryzinae</taxon>
        <taxon>Oryza</taxon>
        <taxon>Oryza sativa</taxon>
    </lineage>
</organism>
<name>Q5JJT7_ORYSJ</name>
<dbReference type="AlphaFoldDB" id="Q5JJT7"/>
<sequence>MKQLNPQTLLSPIQSKNHASGGGRGLRDRRRRAAGRSGGLGQRAVESGAAALRSSGSVDAAVRRPCGAAVPSARRPRGLQAQGGTAAGGPVTEERRKGAARLCRRVGAAAPSVRPRGVARAGDAAAGRAAAEEQRRGAAAPSARRPRGVARAGRRHGRRPRS</sequence>
<evidence type="ECO:0000313" key="4">
    <source>
        <dbReference type="Proteomes" id="UP000000763"/>
    </source>
</evidence>
<feature type="compositionally biased region" description="Low complexity" evidence="1">
    <location>
        <begin position="114"/>
        <end position="129"/>
    </location>
</feature>
<evidence type="ECO:0000313" key="2">
    <source>
        <dbReference type="EMBL" id="BAD88140.1"/>
    </source>
</evidence>
<evidence type="ECO:0000313" key="3">
    <source>
        <dbReference type="EMBL" id="BAD88276.1"/>
    </source>
</evidence>
<dbReference type="Proteomes" id="UP000817658">
    <property type="component" value="Chromosome 1"/>
</dbReference>
<gene>
    <name evidence="3" type="ORF">B1139B11.35</name>
    <name evidence="2" type="ORF">OJ1294_F06.4</name>
</gene>
<reference evidence="4" key="3">
    <citation type="journal article" date="2008" name="Nucleic Acids Res.">
        <title>The rice annotation project database (RAP-DB): 2008 update.</title>
        <authorList>
            <consortium name="The rice annotation project (RAP)"/>
        </authorList>
    </citation>
    <scope>GENOME REANNOTATION</scope>
    <source>
        <strain evidence="4">cv. Nipponbare</strain>
    </source>
</reference>
<accession>Q5JJT7</accession>
<feature type="compositionally biased region" description="Basic residues" evidence="1">
    <location>
        <begin position="144"/>
        <end position="162"/>
    </location>
</feature>
<feature type="compositionally biased region" description="Polar residues" evidence="1">
    <location>
        <begin position="1"/>
        <end position="18"/>
    </location>
</feature>
<evidence type="ECO:0000256" key="1">
    <source>
        <dbReference type="SAM" id="MobiDB-lite"/>
    </source>
</evidence>
<dbReference type="EMBL" id="AP004368">
    <property type="protein sequence ID" value="BAD88276.1"/>
    <property type="molecule type" value="Genomic_DNA"/>
</dbReference>
<dbReference type="EMBL" id="AP004326">
    <property type="protein sequence ID" value="BAD88140.1"/>
    <property type="molecule type" value="Genomic_DNA"/>
</dbReference>
<reference evidence="3" key="1">
    <citation type="journal article" date="2002" name="Nature">
        <title>The genome sequence and structure of rice chromosome 1.</title>
        <authorList>
            <person name="Sasaki T."/>
            <person name="Matsumoto T."/>
            <person name="Yamamoto K."/>
            <person name="Sakata K."/>
            <person name="Baba T."/>
            <person name="Katayose Y."/>
            <person name="Wu J."/>
            <person name="Niimura Y."/>
            <person name="Cheng Z."/>
            <person name="Nagamura Y."/>
            <person name="Antonio B.A."/>
            <person name="Kanamori H."/>
            <person name="Hosokawa S."/>
            <person name="Masukawa M."/>
            <person name="Arikawa K."/>
            <person name="Chiden Y."/>
            <person name="Hayashi M."/>
            <person name="Okamoto M."/>
            <person name="Ando T."/>
            <person name="Aoki H."/>
            <person name="Arita K."/>
            <person name="Hamada M."/>
            <person name="Harada C."/>
            <person name="Hijishita S."/>
            <person name="Honda M."/>
            <person name="Ichikawa Y."/>
            <person name="Idonuma A."/>
            <person name="Iijima M."/>
            <person name="Ikeda M."/>
            <person name="Ikeno M."/>
            <person name="Itoh S."/>
            <person name="Itoh T."/>
            <person name="Itoh Y."/>
            <person name="Itoh Y."/>
            <person name="Iwabuchi A."/>
            <person name="Kamiya K."/>
            <person name="Karasawa W."/>
            <person name="Katagiri S."/>
            <person name="Kikuta A."/>
            <person name="Kobayashi N."/>
            <person name="Kono I."/>
            <person name="Machita K."/>
            <person name="Maehara T."/>
            <person name="Mizuno H."/>
            <person name="Mizubayashi T."/>
            <person name="Mukai Y."/>
            <person name="Nagasaki H."/>
            <person name="Nakashima M."/>
            <person name="Nakama Y."/>
            <person name="Nakamichi Y."/>
            <person name="Nakamura M."/>
            <person name="Namiki N."/>
            <person name="Negishi M."/>
            <person name="Ohta I."/>
            <person name="Ono N."/>
            <person name="Saji S."/>
            <person name="Sakai K."/>
            <person name="Shibata M."/>
            <person name="Shimokawa T."/>
            <person name="Shomura A."/>
            <person name="Song J."/>
            <person name="Takazaki Y."/>
            <person name="Terasawa K."/>
            <person name="Tsuji K."/>
            <person name="Waki K."/>
            <person name="Yamagata H."/>
            <person name="Yamane H."/>
            <person name="Yoshiki S."/>
            <person name="Yoshihara R."/>
            <person name="Yukawa K."/>
            <person name="Zhong H."/>
            <person name="Iwama H."/>
            <person name="Endo T."/>
            <person name="Ito H."/>
            <person name="Hahn J.H."/>
            <person name="Kim H.I."/>
            <person name="Eun M.Y."/>
            <person name="Yano M."/>
            <person name="Jiang J."/>
            <person name="Gojobori T."/>
        </authorList>
    </citation>
    <scope>NUCLEOTIDE SEQUENCE</scope>
</reference>
<feature type="region of interest" description="Disordered" evidence="1">
    <location>
        <begin position="1"/>
        <end position="162"/>
    </location>
</feature>
<protein>
    <submittedName>
        <fullName evidence="3">Uncharacterized protein</fullName>
    </submittedName>
</protein>
<dbReference type="Proteomes" id="UP000000763">
    <property type="component" value="Chromosome 1"/>
</dbReference>